<dbReference type="Pfam" id="PF03886">
    <property type="entry name" value="ABC_trans_aux"/>
    <property type="match status" value="1"/>
</dbReference>
<reference evidence="2 3" key="1">
    <citation type="submission" date="2016-10" db="EMBL/GenBank/DDBJ databases">
        <title>Draft Genome sequence of Roseomonas sp. strain M3.</title>
        <authorList>
            <person name="Subhash Y."/>
            <person name="Lee S."/>
        </authorList>
    </citation>
    <scope>NUCLEOTIDE SEQUENCE [LARGE SCALE GENOMIC DNA]</scope>
    <source>
        <strain evidence="2 3">M3</strain>
    </source>
</reference>
<evidence type="ECO:0000259" key="1">
    <source>
        <dbReference type="Pfam" id="PF03886"/>
    </source>
</evidence>
<sequence>MFLLAPLGVAACASADPRFFRLAIPEGTPLPGPSLQVELRQARLARYLDRPEIFRGAGATRLVLADNARWAEPLEEMTTRLLAAALTQRLPGSVVREERSALGGRLDLLASLDMSRFEVAEDGTALLQGRFALRRPGEDNALADRAVEARGAAAGAGTAEAVTAQGALLGQLADQMAAAIRALPAARRR</sequence>
<proteinExistence type="predicted"/>
<keyword evidence="3" id="KW-1185">Reference proteome</keyword>
<organism evidence="2 3">
    <name type="scientific">Teichococcus deserti</name>
    <dbReference type="NCBI Taxonomy" id="1817963"/>
    <lineage>
        <taxon>Bacteria</taxon>
        <taxon>Pseudomonadati</taxon>
        <taxon>Pseudomonadota</taxon>
        <taxon>Alphaproteobacteria</taxon>
        <taxon>Acetobacterales</taxon>
        <taxon>Roseomonadaceae</taxon>
        <taxon>Roseomonas</taxon>
    </lineage>
</organism>
<gene>
    <name evidence="2" type="ORF">BKE38_17555</name>
</gene>
<dbReference type="EMBL" id="MLCO01000182">
    <property type="protein sequence ID" value="ONG50684.1"/>
    <property type="molecule type" value="Genomic_DNA"/>
</dbReference>
<name>A0A1V2GZV4_9PROT</name>
<evidence type="ECO:0000313" key="3">
    <source>
        <dbReference type="Proteomes" id="UP000188879"/>
    </source>
</evidence>
<dbReference type="InterPro" id="IPR005586">
    <property type="entry name" value="ABC_trans_aux"/>
</dbReference>
<protein>
    <recommendedName>
        <fullName evidence="1">ABC-type transport auxiliary lipoprotein component domain-containing protein</fullName>
    </recommendedName>
</protein>
<dbReference type="Gene3D" id="3.40.50.10610">
    <property type="entry name" value="ABC-type transport auxiliary lipoprotein component"/>
    <property type="match status" value="1"/>
</dbReference>
<dbReference type="AlphaFoldDB" id="A0A1V2GZV4"/>
<dbReference type="SUPFAM" id="SSF159594">
    <property type="entry name" value="XCC0632-like"/>
    <property type="match status" value="1"/>
</dbReference>
<comment type="caution">
    <text evidence="2">The sequence shown here is derived from an EMBL/GenBank/DDBJ whole genome shotgun (WGS) entry which is preliminary data.</text>
</comment>
<dbReference type="Proteomes" id="UP000188879">
    <property type="component" value="Unassembled WGS sequence"/>
</dbReference>
<evidence type="ECO:0000313" key="2">
    <source>
        <dbReference type="EMBL" id="ONG50684.1"/>
    </source>
</evidence>
<feature type="domain" description="ABC-type transport auxiliary lipoprotein component" evidence="1">
    <location>
        <begin position="32"/>
        <end position="177"/>
    </location>
</feature>
<accession>A0A1V2GZV4</accession>